<dbReference type="EMBL" id="BMOE01000010">
    <property type="protein sequence ID" value="GGJ82394.1"/>
    <property type="molecule type" value="Genomic_DNA"/>
</dbReference>
<protein>
    <recommendedName>
        <fullName evidence="1">Rhodanese domain-containing protein</fullName>
    </recommendedName>
</protein>
<sequence length="107" mass="11643">MLGSMNELNPKDAQARLQQGALLIDVREPNEYDEVHATGAQLMPLSDFQNSYASLPRDAEIIMICRSGARSERAGQFLIDQGYGNVSNLTGGTMAWVQDGLPTGDDK</sequence>
<dbReference type="AlphaFoldDB" id="A0A917PK36"/>
<dbReference type="InterPro" id="IPR001763">
    <property type="entry name" value="Rhodanese-like_dom"/>
</dbReference>
<feature type="domain" description="Rhodanese" evidence="1">
    <location>
        <begin position="17"/>
        <end position="105"/>
    </location>
</feature>
<proteinExistence type="predicted"/>
<gene>
    <name evidence="2" type="ORF">GCM10008939_27880</name>
</gene>
<evidence type="ECO:0000313" key="2">
    <source>
        <dbReference type="EMBL" id="GGJ82394.1"/>
    </source>
</evidence>
<comment type="caution">
    <text evidence="2">The sequence shown here is derived from an EMBL/GenBank/DDBJ whole genome shotgun (WGS) entry which is preliminary data.</text>
</comment>
<dbReference type="InterPro" id="IPR050229">
    <property type="entry name" value="GlpE_sulfurtransferase"/>
</dbReference>
<dbReference type="Pfam" id="PF00581">
    <property type="entry name" value="Rhodanese"/>
    <property type="match status" value="1"/>
</dbReference>
<keyword evidence="3" id="KW-1185">Reference proteome</keyword>
<dbReference type="Proteomes" id="UP000635726">
    <property type="component" value="Unassembled WGS sequence"/>
</dbReference>
<dbReference type="SUPFAM" id="SSF52821">
    <property type="entry name" value="Rhodanese/Cell cycle control phosphatase"/>
    <property type="match status" value="1"/>
</dbReference>
<dbReference type="Gene3D" id="3.40.250.10">
    <property type="entry name" value="Rhodanese-like domain"/>
    <property type="match status" value="1"/>
</dbReference>
<evidence type="ECO:0000313" key="3">
    <source>
        <dbReference type="Proteomes" id="UP000635726"/>
    </source>
</evidence>
<reference evidence="2" key="1">
    <citation type="journal article" date="2014" name="Int. J. Syst. Evol. Microbiol.">
        <title>Complete genome sequence of Corynebacterium casei LMG S-19264T (=DSM 44701T), isolated from a smear-ripened cheese.</title>
        <authorList>
            <consortium name="US DOE Joint Genome Institute (JGI-PGF)"/>
            <person name="Walter F."/>
            <person name="Albersmeier A."/>
            <person name="Kalinowski J."/>
            <person name="Ruckert C."/>
        </authorList>
    </citation>
    <scope>NUCLEOTIDE SEQUENCE</scope>
    <source>
        <strain evidence="2">JCM 14371</strain>
    </source>
</reference>
<reference evidence="2" key="2">
    <citation type="submission" date="2020-09" db="EMBL/GenBank/DDBJ databases">
        <authorList>
            <person name="Sun Q."/>
            <person name="Ohkuma M."/>
        </authorList>
    </citation>
    <scope>NUCLEOTIDE SEQUENCE</scope>
    <source>
        <strain evidence="2">JCM 14371</strain>
    </source>
</reference>
<name>A0A917PK36_9DEIO</name>
<dbReference type="PANTHER" id="PTHR43031">
    <property type="entry name" value="FAD-DEPENDENT OXIDOREDUCTASE"/>
    <property type="match status" value="1"/>
</dbReference>
<dbReference type="PROSITE" id="PS50206">
    <property type="entry name" value="RHODANESE_3"/>
    <property type="match status" value="1"/>
</dbReference>
<dbReference type="SMART" id="SM00450">
    <property type="entry name" value="RHOD"/>
    <property type="match status" value="1"/>
</dbReference>
<dbReference type="CDD" id="cd00158">
    <property type="entry name" value="RHOD"/>
    <property type="match status" value="1"/>
</dbReference>
<accession>A0A917PK36</accession>
<organism evidence="2 3">
    <name type="scientific">Deinococcus aquiradiocola</name>
    <dbReference type="NCBI Taxonomy" id="393059"/>
    <lineage>
        <taxon>Bacteria</taxon>
        <taxon>Thermotogati</taxon>
        <taxon>Deinococcota</taxon>
        <taxon>Deinococci</taxon>
        <taxon>Deinococcales</taxon>
        <taxon>Deinococcaceae</taxon>
        <taxon>Deinococcus</taxon>
    </lineage>
</organism>
<dbReference type="PANTHER" id="PTHR43031:SF1">
    <property type="entry name" value="PYRIDINE NUCLEOTIDE-DISULPHIDE OXIDOREDUCTASE"/>
    <property type="match status" value="1"/>
</dbReference>
<evidence type="ECO:0000259" key="1">
    <source>
        <dbReference type="PROSITE" id="PS50206"/>
    </source>
</evidence>
<dbReference type="InterPro" id="IPR036873">
    <property type="entry name" value="Rhodanese-like_dom_sf"/>
</dbReference>